<keyword evidence="2" id="KW-1185">Reference proteome</keyword>
<dbReference type="RefSeq" id="WP_394163957.1">
    <property type="nucleotide sequence ID" value="NZ_JBHGCJ010000010.1"/>
</dbReference>
<gene>
    <name evidence="1" type="ORF">ACEU0G_000116</name>
</gene>
<name>A0ABW7CZ63_9GAMM</name>
<evidence type="ECO:0000313" key="2">
    <source>
        <dbReference type="Proteomes" id="UP001605261"/>
    </source>
</evidence>
<evidence type="ECO:0000313" key="1">
    <source>
        <dbReference type="EMBL" id="MFG6110255.1"/>
    </source>
</evidence>
<comment type="caution">
    <text evidence="1">The sequence shown here is derived from an EMBL/GenBank/DDBJ whole genome shotgun (WGS) entry which is preliminary data.</text>
</comment>
<proteinExistence type="predicted"/>
<organism evidence="1 2">
    <name type="scientific">Stenotrophomonas nematodicola</name>
    <dbReference type="NCBI Taxonomy" id="2656746"/>
    <lineage>
        <taxon>Bacteria</taxon>
        <taxon>Pseudomonadati</taxon>
        <taxon>Pseudomonadota</taxon>
        <taxon>Gammaproteobacteria</taxon>
        <taxon>Lysobacterales</taxon>
        <taxon>Lysobacteraceae</taxon>
        <taxon>Stenotrophomonas</taxon>
    </lineage>
</organism>
<dbReference type="Proteomes" id="UP001605261">
    <property type="component" value="Unassembled WGS sequence"/>
</dbReference>
<reference evidence="1 2" key="1">
    <citation type="submission" date="2024-09" db="EMBL/GenBank/DDBJ databases">
        <authorList>
            <consortium name="All-Russian atlas of soil microorganisms"/>
            <consortium name="as a basis for the search for new antimicrobial producers and enzymes with unique properties"/>
            <person name="Sokolova E.A."/>
            <person name="Voronina E.N."/>
        </authorList>
    </citation>
    <scope>NUCLEOTIDE SEQUENCE [LARGE SCALE GENOMIC DNA]</scope>
    <source>
        <strain evidence="1 2">AF-22b-331.1</strain>
    </source>
</reference>
<accession>A0ABW7CZ63</accession>
<evidence type="ECO:0008006" key="3">
    <source>
        <dbReference type="Google" id="ProtNLM"/>
    </source>
</evidence>
<protein>
    <recommendedName>
        <fullName evidence="3">DUF3168 domain-containing protein</fullName>
    </recommendedName>
</protein>
<dbReference type="EMBL" id="JBHGCJ010000010">
    <property type="protein sequence ID" value="MFG6110255.1"/>
    <property type="molecule type" value="Genomic_DNA"/>
</dbReference>
<sequence length="130" mass="14081">MPIHPTLADWLEQALQAPLPEAVVGLSFNLSEGAAGDDAGFCIELVGTDRFDANDTDWPCDEIWAPPVREIELPFALTGQGWEACLAAVRAALLQALDTPRFGPRLTHQVEGIGLGFVDGDLDLLWQRAD</sequence>